<keyword evidence="1" id="KW-0805">Transcription regulation</keyword>
<feature type="domain" description="HTH gntR-type" evidence="4">
    <location>
        <begin position="10"/>
        <end position="77"/>
    </location>
</feature>
<dbReference type="InterPro" id="IPR008920">
    <property type="entry name" value="TF_FadR/GntR_C"/>
</dbReference>
<dbReference type="RefSeq" id="WP_188546512.1">
    <property type="nucleotide sequence ID" value="NZ_BMCU01000004.1"/>
</dbReference>
<organism evidence="5 6">
    <name type="scientific">Rhodococcoides trifolii</name>
    <dbReference type="NCBI Taxonomy" id="908250"/>
    <lineage>
        <taxon>Bacteria</taxon>
        <taxon>Bacillati</taxon>
        <taxon>Actinomycetota</taxon>
        <taxon>Actinomycetes</taxon>
        <taxon>Mycobacteriales</taxon>
        <taxon>Nocardiaceae</taxon>
        <taxon>Rhodococcoides</taxon>
    </lineage>
</organism>
<dbReference type="Pfam" id="PF00392">
    <property type="entry name" value="GntR"/>
    <property type="match status" value="1"/>
</dbReference>
<dbReference type="InterPro" id="IPR011711">
    <property type="entry name" value="GntR_C"/>
</dbReference>
<dbReference type="InterPro" id="IPR036390">
    <property type="entry name" value="WH_DNA-bd_sf"/>
</dbReference>
<dbReference type="GO" id="GO:0003677">
    <property type="term" value="F:DNA binding"/>
    <property type="evidence" value="ECO:0007669"/>
    <property type="project" value="UniProtKB-KW"/>
</dbReference>
<dbReference type="Gene3D" id="1.10.10.10">
    <property type="entry name" value="Winged helix-like DNA-binding domain superfamily/Winged helix DNA-binding domain"/>
    <property type="match status" value="1"/>
</dbReference>
<dbReference type="Pfam" id="PF07729">
    <property type="entry name" value="FCD"/>
    <property type="match status" value="1"/>
</dbReference>
<dbReference type="SUPFAM" id="SSF46785">
    <property type="entry name" value="Winged helix' DNA-binding domain"/>
    <property type="match status" value="1"/>
</dbReference>
<reference evidence="5" key="2">
    <citation type="submission" date="2020-09" db="EMBL/GenBank/DDBJ databases">
        <authorList>
            <person name="Sun Q."/>
            <person name="Sedlacek I."/>
        </authorList>
    </citation>
    <scope>NUCLEOTIDE SEQUENCE</scope>
    <source>
        <strain evidence="5">CCM 7905</strain>
    </source>
</reference>
<dbReference type="InterPro" id="IPR036388">
    <property type="entry name" value="WH-like_DNA-bd_sf"/>
</dbReference>
<dbReference type="PRINTS" id="PR00035">
    <property type="entry name" value="HTHGNTR"/>
</dbReference>
<evidence type="ECO:0000256" key="3">
    <source>
        <dbReference type="ARBA" id="ARBA00023163"/>
    </source>
</evidence>
<dbReference type="Gene3D" id="1.20.120.530">
    <property type="entry name" value="GntR ligand-binding domain-like"/>
    <property type="match status" value="1"/>
</dbReference>
<sequence>MTSAEPGPARQLHRSVLDALGTDIASGAMPTGTVLNADDLAERYGVSRTVVREVVRVLESVGLIGVRRRVGITVQPTTDWNAIDPDVIRWRLTGPERFDQLAALGEVRLGIEPLAARLAAGRATPEQCGALTAAVIGMSSTARAADAAAYLEHDCNFHRALLDASANVMLISMSALVVESLAGRTRYDLMPTVADPDAIRLHGLVASAVQMRDADAAETAMRAIVTESVDAIGAHRPTSGLPAGAQRDVHR</sequence>
<name>A0A917LGF8_9NOCA</name>
<dbReference type="Proteomes" id="UP000654257">
    <property type="component" value="Unassembled WGS sequence"/>
</dbReference>
<evidence type="ECO:0000256" key="2">
    <source>
        <dbReference type="ARBA" id="ARBA00023125"/>
    </source>
</evidence>
<keyword evidence="2" id="KW-0238">DNA-binding</keyword>
<gene>
    <name evidence="5" type="ORF">GCM10007304_38610</name>
</gene>
<protein>
    <submittedName>
        <fullName evidence="5">GntR family transcriptional regulator</fullName>
    </submittedName>
</protein>
<dbReference type="SMART" id="SM00345">
    <property type="entry name" value="HTH_GNTR"/>
    <property type="match status" value="1"/>
</dbReference>
<evidence type="ECO:0000259" key="4">
    <source>
        <dbReference type="PROSITE" id="PS50949"/>
    </source>
</evidence>
<dbReference type="AlphaFoldDB" id="A0A917LGF8"/>
<dbReference type="PROSITE" id="PS50949">
    <property type="entry name" value="HTH_GNTR"/>
    <property type="match status" value="1"/>
</dbReference>
<evidence type="ECO:0000313" key="6">
    <source>
        <dbReference type="Proteomes" id="UP000654257"/>
    </source>
</evidence>
<dbReference type="SMART" id="SM00895">
    <property type="entry name" value="FCD"/>
    <property type="match status" value="1"/>
</dbReference>
<dbReference type="EMBL" id="BMCU01000004">
    <property type="protein sequence ID" value="GGG21023.1"/>
    <property type="molecule type" value="Genomic_DNA"/>
</dbReference>
<accession>A0A917LGF8</accession>
<evidence type="ECO:0000313" key="5">
    <source>
        <dbReference type="EMBL" id="GGG21023.1"/>
    </source>
</evidence>
<dbReference type="SUPFAM" id="SSF48008">
    <property type="entry name" value="GntR ligand-binding domain-like"/>
    <property type="match status" value="1"/>
</dbReference>
<evidence type="ECO:0000256" key="1">
    <source>
        <dbReference type="ARBA" id="ARBA00023015"/>
    </source>
</evidence>
<keyword evidence="6" id="KW-1185">Reference proteome</keyword>
<proteinExistence type="predicted"/>
<dbReference type="InterPro" id="IPR000524">
    <property type="entry name" value="Tscrpt_reg_HTH_GntR"/>
</dbReference>
<comment type="caution">
    <text evidence="5">The sequence shown here is derived from an EMBL/GenBank/DDBJ whole genome shotgun (WGS) entry which is preliminary data.</text>
</comment>
<dbReference type="PANTHER" id="PTHR43537">
    <property type="entry name" value="TRANSCRIPTIONAL REGULATOR, GNTR FAMILY"/>
    <property type="match status" value="1"/>
</dbReference>
<dbReference type="GO" id="GO:0003700">
    <property type="term" value="F:DNA-binding transcription factor activity"/>
    <property type="evidence" value="ECO:0007669"/>
    <property type="project" value="InterPro"/>
</dbReference>
<dbReference type="PANTHER" id="PTHR43537:SF44">
    <property type="entry name" value="GNTR FAMILY REGULATORY PROTEIN"/>
    <property type="match status" value="1"/>
</dbReference>
<keyword evidence="3" id="KW-0804">Transcription</keyword>
<reference evidence="5" key="1">
    <citation type="journal article" date="2014" name="Int. J. Syst. Evol. Microbiol.">
        <title>Complete genome sequence of Corynebacterium casei LMG S-19264T (=DSM 44701T), isolated from a smear-ripened cheese.</title>
        <authorList>
            <consortium name="US DOE Joint Genome Institute (JGI-PGF)"/>
            <person name="Walter F."/>
            <person name="Albersmeier A."/>
            <person name="Kalinowski J."/>
            <person name="Ruckert C."/>
        </authorList>
    </citation>
    <scope>NUCLEOTIDE SEQUENCE</scope>
    <source>
        <strain evidence="5">CCM 7905</strain>
    </source>
</reference>